<feature type="transmembrane region" description="Helical" evidence="5">
    <location>
        <begin position="169"/>
        <end position="188"/>
    </location>
</feature>
<dbReference type="Pfam" id="PF01545">
    <property type="entry name" value="Cation_efflux"/>
    <property type="match status" value="1"/>
</dbReference>
<dbReference type="InterPro" id="IPR050681">
    <property type="entry name" value="CDF/SLC30A"/>
</dbReference>
<feature type="transmembrane region" description="Helical" evidence="5">
    <location>
        <begin position="28"/>
        <end position="47"/>
    </location>
</feature>
<dbReference type="InterPro" id="IPR027469">
    <property type="entry name" value="Cation_efflux_TMD_sf"/>
</dbReference>
<dbReference type="NCBIfam" id="TIGR01297">
    <property type="entry name" value="CDF"/>
    <property type="match status" value="1"/>
</dbReference>
<dbReference type="AlphaFoldDB" id="A0A081BQ42"/>
<organism evidence="7">
    <name type="scientific">Candidatus Moduliflexus flocculans</name>
    <dbReference type="NCBI Taxonomy" id="1499966"/>
    <lineage>
        <taxon>Bacteria</taxon>
        <taxon>Candidatus Moduliflexota</taxon>
        <taxon>Candidatus Moduliflexia</taxon>
        <taxon>Candidatus Moduliflexales</taxon>
        <taxon>Candidatus Moduliflexaceae</taxon>
    </lineage>
</organism>
<dbReference type="Proteomes" id="UP000030700">
    <property type="component" value="Unassembled WGS sequence"/>
</dbReference>
<feature type="transmembrane region" description="Helical" evidence="5">
    <location>
        <begin position="125"/>
        <end position="148"/>
    </location>
</feature>
<dbReference type="SUPFAM" id="SSF161111">
    <property type="entry name" value="Cation efflux protein transmembrane domain-like"/>
    <property type="match status" value="1"/>
</dbReference>
<dbReference type="GO" id="GO:0005385">
    <property type="term" value="F:zinc ion transmembrane transporter activity"/>
    <property type="evidence" value="ECO:0007669"/>
    <property type="project" value="TreeGrafter"/>
</dbReference>
<feature type="transmembrane region" description="Helical" evidence="5">
    <location>
        <begin position="200"/>
        <end position="218"/>
    </location>
</feature>
<feature type="transmembrane region" description="Helical" evidence="5">
    <location>
        <begin position="59"/>
        <end position="80"/>
    </location>
</feature>
<evidence type="ECO:0000256" key="1">
    <source>
        <dbReference type="ARBA" id="ARBA00004141"/>
    </source>
</evidence>
<dbReference type="NCBIfam" id="NF033827">
    <property type="entry name" value="CDF_efflux_DmeF"/>
    <property type="match status" value="1"/>
</dbReference>
<evidence type="ECO:0000256" key="2">
    <source>
        <dbReference type="ARBA" id="ARBA00022692"/>
    </source>
</evidence>
<keyword evidence="4 5" id="KW-0472">Membrane</keyword>
<evidence type="ECO:0000259" key="6">
    <source>
        <dbReference type="Pfam" id="PF01545"/>
    </source>
</evidence>
<reference evidence="7" key="1">
    <citation type="journal article" date="2015" name="PeerJ">
        <title>First genomic representation of candidate bacterial phylum KSB3 points to enhanced environmental sensing as a trigger of wastewater bulking.</title>
        <authorList>
            <person name="Sekiguchi Y."/>
            <person name="Ohashi A."/>
            <person name="Parks D.H."/>
            <person name="Yamauchi T."/>
            <person name="Tyson G.W."/>
            <person name="Hugenholtz P."/>
        </authorList>
    </citation>
    <scope>NUCLEOTIDE SEQUENCE [LARGE SCALE GENOMIC DNA]</scope>
</reference>
<sequence length="298" mass="33237">MPHQPLELWQHQHTFNLEKTRIEKKTRLVVIITFAMMIAEIFFGWLTNSMALLADGWHMGTHAFALGISLIAYILARTYAHDNRFTFGTWKIEILGAYSSAIVLGMVGLLMIATSVERMIHPLPIQYNQALLVAMLGLVVNVVCAVILNSGGHAHGHHHAHEDLNLKSAYLHVIADAMTSVLALLALLGAKYLRVTWLDAFMGIVGAGLILNWSAMLLKETANILLDRAVTPLAEEVRATLESDGDTRISDLHLWKVAQDKYACIVAVVTNQKCAVDEYRQRLQDIHELAHITIEINH</sequence>
<name>A0A081BQ42_9BACT</name>
<evidence type="ECO:0000256" key="5">
    <source>
        <dbReference type="SAM" id="Phobius"/>
    </source>
</evidence>
<proteinExistence type="predicted"/>
<comment type="subcellular location">
    <subcellularLocation>
        <location evidence="1">Membrane</location>
        <topology evidence="1">Multi-pass membrane protein</topology>
    </subcellularLocation>
</comment>
<keyword evidence="2 5" id="KW-0812">Transmembrane</keyword>
<keyword evidence="8" id="KW-1185">Reference proteome</keyword>
<dbReference type="HOGENOM" id="CLU_013430_1_0_0"/>
<evidence type="ECO:0000313" key="7">
    <source>
        <dbReference type="EMBL" id="GAK52508.1"/>
    </source>
</evidence>
<evidence type="ECO:0000256" key="3">
    <source>
        <dbReference type="ARBA" id="ARBA00022989"/>
    </source>
</evidence>
<dbReference type="PANTHER" id="PTHR11562:SF40">
    <property type="entry name" value="CATION EFFLUX SYSTEM PROTEIN"/>
    <property type="match status" value="1"/>
</dbReference>
<dbReference type="PANTHER" id="PTHR11562">
    <property type="entry name" value="CATION EFFLUX PROTEIN/ ZINC TRANSPORTER"/>
    <property type="match status" value="1"/>
</dbReference>
<dbReference type="STRING" id="1499966.U14_03759"/>
<accession>A0A081BQ42</accession>
<gene>
    <name evidence="7" type="ORF">U14_03759</name>
</gene>
<evidence type="ECO:0000313" key="8">
    <source>
        <dbReference type="Proteomes" id="UP000030700"/>
    </source>
</evidence>
<dbReference type="InterPro" id="IPR058533">
    <property type="entry name" value="Cation_efflux_TM"/>
</dbReference>
<dbReference type="InterPro" id="IPR002524">
    <property type="entry name" value="Cation_efflux"/>
</dbReference>
<dbReference type="EMBL" id="DF820458">
    <property type="protein sequence ID" value="GAK52508.1"/>
    <property type="molecule type" value="Genomic_DNA"/>
</dbReference>
<feature type="domain" description="Cation efflux protein transmembrane" evidence="6">
    <location>
        <begin position="28"/>
        <end position="226"/>
    </location>
</feature>
<keyword evidence="3 5" id="KW-1133">Transmembrane helix</keyword>
<dbReference type="Gene3D" id="1.20.1510.10">
    <property type="entry name" value="Cation efflux protein transmembrane domain"/>
    <property type="match status" value="1"/>
</dbReference>
<dbReference type="GO" id="GO:0005886">
    <property type="term" value="C:plasma membrane"/>
    <property type="evidence" value="ECO:0007669"/>
    <property type="project" value="TreeGrafter"/>
</dbReference>
<feature type="transmembrane region" description="Helical" evidence="5">
    <location>
        <begin position="92"/>
        <end position="113"/>
    </location>
</feature>
<protein>
    <submittedName>
        <fullName evidence="7">Cation efflux system protein</fullName>
    </submittedName>
</protein>
<evidence type="ECO:0000256" key="4">
    <source>
        <dbReference type="ARBA" id="ARBA00023136"/>
    </source>
</evidence>